<sequence length="100" mass="11537">MKRVILFPRAYPEPFIAVYEDKDSKKIYFKDIGSLSVEIDEDGIFLILNGQQETEAVLADRYGTIRGIDFILTPEGEELYHELQETLEKLNSVVGVYNYD</sequence>
<name>A0A3B8DIY8_9CAUD</name>
<dbReference type="EMBL" id="MH830339">
    <property type="protein sequence ID" value="AYJ73163.1"/>
    <property type="molecule type" value="Genomic_DNA"/>
</dbReference>
<protein>
    <submittedName>
        <fullName evidence="1">Uncharacterized protein</fullName>
    </submittedName>
</protein>
<gene>
    <name evidence="1" type="ORF">CPT_Stubb_023</name>
</gene>
<organism evidence="1 2">
    <name type="scientific">Proteus phage Stubb</name>
    <dbReference type="NCBI Taxonomy" id="2315597"/>
    <lineage>
        <taxon>Viruses</taxon>
        <taxon>Duplodnaviria</taxon>
        <taxon>Heunggongvirae</taxon>
        <taxon>Uroviricota</taxon>
        <taxon>Caudoviricetes</taxon>
        <taxon>Demerecviridae</taxon>
        <taxon>Novosibvirus</taxon>
        <taxon>Novosibvirus stubb</taxon>
    </lineage>
</organism>
<evidence type="ECO:0000313" key="2">
    <source>
        <dbReference type="Proteomes" id="UP000269143"/>
    </source>
</evidence>
<keyword evidence="2" id="KW-1185">Reference proteome</keyword>
<reference evidence="2" key="1">
    <citation type="submission" date="2018-09" db="EMBL/GenBank/DDBJ databases">
        <title>Complete genome of Proteus mirabilis phage Stubb.</title>
        <authorList>
            <person name="Bourgeois T.A."/>
            <person name="Lessor L."/>
            <person name="O'Leary C.J."/>
            <person name="Liu M."/>
        </authorList>
    </citation>
    <scope>NUCLEOTIDE SEQUENCE [LARGE SCALE GENOMIC DNA]</scope>
</reference>
<dbReference type="Proteomes" id="UP000269143">
    <property type="component" value="Segment"/>
</dbReference>
<proteinExistence type="predicted"/>
<evidence type="ECO:0000313" key="1">
    <source>
        <dbReference type="EMBL" id="AYJ73163.1"/>
    </source>
</evidence>
<accession>A0A3B8DIY8</accession>